<dbReference type="AlphaFoldDB" id="A0A061QNE2"/>
<evidence type="ECO:0000313" key="1">
    <source>
        <dbReference type="EMBL" id="JAC59975.1"/>
    </source>
</evidence>
<name>A0A061QNE2_9CHLO</name>
<sequence length="31" mass="3477">MTEVTPYGPDKATRKIRPVTSRCAQFFGFAT</sequence>
<dbReference type="EMBL" id="GBEZ01027325">
    <property type="protein sequence ID" value="JAC59975.1"/>
    <property type="molecule type" value="Transcribed_RNA"/>
</dbReference>
<accession>A0A061QNE2</accession>
<reference evidence="1" key="1">
    <citation type="submission" date="2014-05" db="EMBL/GenBank/DDBJ databases">
        <title>The transcriptome of the halophilic microalga Tetraselmis sp. GSL018 isolated from the Great Salt Lake, Utah.</title>
        <authorList>
            <person name="Jinkerson R.E."/>
            <person name="D'Adamo S."/>
            <person name="Posewitz M.C."/>
        </authorList>
    </citation>
    <scope>NUCLEOTIDE SEQUENCE</scope>
    <source>
        <strain evidence="1">GSL018</strain>
    </source>
</reference>
<organism evidence="1">
    <name type="scientific">Tetraselmis sp. GSL018</name>
    <dbReference type="NCBI Taxonomy" id="582737"/>
    <lineage>
        <taxon>Eukaryota</taxon>
        <taxon>Viridiplantae</taxon>
        <taxon>Chlorophyta</taxon>
        <taxon>core chlorophytes</taxon>
        <taxon>Chlorodendrophyceae</taxon>
        <taxon>Chlorodendrales</taxon>
        <taxon>Chlorodendraceae</taxon>
        <taxon>Tetraselmis</taxon>
    </lineage>
</organism>
<protein>
    <submittedName>
        <fullName evidence="1">Uncharacterized protein</fullName>
    </submittedName>
</protein>
<gene>
    <name evidence="1" type="ORF">TSPGSL018_30152</name>
</gene>
<proteinExistence type="predicted"/>